<dbReference type="InterPro" id="IPR027417">
    <property type="entry name" value="P-loop_NTPase"/>
</dbReference>
<dbReference type="PROSITE" id="PS51419">
    <property type="entry name" value="RAB"/>
    <property type="match status" value="1"/>
</dbReference>
<dbReference type="GO" id="GO:0005525">
    <property type="term" value="F:GTP binding"/>
    <property type="evidence" value="ECO:0007669"/>
    <property type="project" value="UniProtKB-KW"/>
</dbReference>
<feature type="non-terminal residue" evidence="4">
    <location>
        <position position="343"/>
    </location>
</feature>
<dbReference type="OrthoDB" id="9989112at2759"/>
<evidence type="ECO:0000313" key="4">
    <source>
        <dbReference type="EMBL" id="NXH11187.1"/>
    </source>
</evidence>
<feature type="compositionally biased region" description="Basic and acidic residues" evidence="3">
    <location>
        <begin position="158"/>
        <end position="167"/>
    </location>
</feature>
<evidence type="ECO:0000256" key="1">
    <source>
        <dbReference type="ARBA" id="ARBA00022741"/>
    </source>
</evidence>
<gene>
    <name evidence="4" type="primary">Rab44_1</name>
    <name evidence="4" type="ORF">BUCCAP_R16043</name>
</gene>
<dbReference type="AlphaFoldDB" id="A0A7K9HBN7"/>
<keyword evidence="2" id="KW-0342">GTP-binding</keyword>
<keyword evidence="1" id="KW-0547">Nucleotide-binding</keyword>
<dbReference type="InterPro" id="IPR050227">
    <property type="entry name" value="Rab"/>
</dbReference>
<organism evidence="4 5">
    <name type="scientific">Bucco capensis</name>
    <name type="common">collared puffbird</name>
    <dbReference type="NCBI Taxonomy" id="135168"/>
    <lineage>
        <taxon>Eukaryota</taxon>
        <taxon>Metazoa</taxon>
        <taxon>Chordata</taxon>
        <taxon>Craniata</taxon>
        <taxon>Vertebrata</taxon>
        <taxon>Euteleostomi</taxon>
        <taxon>Archelosauria</taxon>
        <taxon>Archosauria</taxon>
        <taxon>Dinosauria</taxon>
        <taxon>Saurischia</taxon>
        <taxon>Theropoda</taxon>
        <taxon>Coelurosauria</taxon>
        <taxon>Aves</taxon>
        <taxon>Neognathae</taxon>
        <taxon>Neoaves</taxon>
        <taxon>Telluraves</taxon>
        <taxon>Coraciimorphae</taxon>
        <taxon>Piciformes</taxon>
        <taxon>Bucconidae</taxon>
        <taxon>Bucco</taxon>
    </lineage>
</organism>
<dbReference type="GO" id="GO:0003924">
    <property type="term" value="F:GTPase activity"/>
    <property type="evidence" value="ECO:0007669"/>
    <property type="project" value="InterPro"/>
</dbReference>
<feature type="region of interest" description="Disordered" evidence="3">
    <location>
        <begin position="59"/>
        <end position="211"/>
    </location>
</feature>
<dbReference type="SUPFAM" id="SSF52540">
    <property type="entry name" value="P-loop containing nucleoside triphosphate hydrolases"/>
    <property type="match status" value="1"/>
</dbReference>
<feature type="compositionally biased region" description="Basic and acidic residues" evidence="3">
    <location>
        <begin position="235"/>
        <end position="249"/>
    </location>
</feature>
<proteinExistence type="predicted"/>
<evidence type="ECO:0000256" key="2">
    <source>
        <dbReference type="ARBA" id="ARBA00023134"/>
    </source>
</evidence>
<dbReference type="Pfam" id="PF00071">
    <property type="entry name" value="Ras"/>
    <property type="match status" value="1"/>
</dbReference>
<accession>A0A7K9HBN7</accession>
<feature type="non-terminal residue" evidence="4">
    <location>
        <position position="1"/>
    </location>
</feature>
<dbReference type="Proteomes" id="UP000534107">
    <property type="component" value="Unassembled WGS sequence"/>
</dbReference>
<reference evidence="4 5" key="1">
    <citation type="submission" date="2019-09" db="EMBL/GenBank/DDBJ databases">
        <title>Bird 10,000 Genomes (B10K) Project - Family phase.</title>
        <authorList>
            <person name="Zhang G."/>
        </authorList>
    </citation>
    <scope>NUCLEOTIDE SEQUENCE [LARGE SCALE GENOMIC DNA]</scope>
    <source>
        <strain evidence="4">B10K-DU-001-16</strain>
        <tissue evidence="4">Muscle</tissue>
    </source>
</reference>
<feature type="region of interest" description="Disordered" evidence="3">
    <location>
        <begin position="224"/>
        <end position="278"/>
    </location>
</feature>
<dbReference type="PRINTS" id="PR00449">
    <property type="entry name" value="RASTRNSFRMNG"/>
</dbReference>
<dbReference type="InterPro" id="IPR001806">
    <property type="entry name" value="Small_GTPase"/>
</dbReference>
<name>A0A7K9HBN7_9PICI</name>
<dbReference type="PANTHER" id="PTHR47977">
    <property type="entry name" value="RAS-RELATED PROTEIN RAB"/>
    <property type="match status" value="1"/>
</dbReference>
<sequence length="343" mass="36875">WEVLPADMSLWGVPARASSTGEDPFPELLKQEHFSEQSSLLREMNDAIAALSKQLKPQALAAPPDSVHQPWEDAEPQTAHSTTPMVLQETGPAHMDHKLLEGDLREEEAATAEHPAPDGTQADVWCLGAAGQAAPRELQEQGSAQAAKGRPHSASQQLDKKPPHGMETEQLSATPAGYPKEEMPPTSALQTRVQQKEDPGNDQPGMVLRDTSLGDAANSNLQLLGEQSNDPTDGQWKEKQEAGQKKSQEGKPSPGISGAVSADEAGAAPRSSPEASLGPDHLYNVLFVGDSHVGKTSFLHRLHADTFSPHLTATVGLDYQIKNLLVDNKSFALRLWDSAGQER</sequence>
<dbReference type="Gene3D" id="3.40.50.300">
    <property type="entry name" value="P-loop containing nucleotide triphosphate hydrolases"/>
    <property type="match status" value="1"/>
</dbReference>
<protein>
    <submittedName>
        <fullName evidence="4">RAB44 protein</fullName>
    </submittedName>
</protein>
<evidence type="ECO:0000256" key="3">
    <source>
        <dbReference type="SAM" id="MobiDB-lite"/>
    </source>
</evidence>
<keyword evidence="5" id="KW-1185">Reference proteome</keyword>
<comment type="caution">
    <text evidence="4">The sequence shown here is derived from an EMBL/GenBank/DDBJ whole genome shotgun (WGS) entry which is preliminary data.</text>
</comment>
<evidence type="ECO:0000313" key="5">
    <source>
        <dbReference type="Proteomes" id="UP000534107"/>
    </source>
</evidence>
<dbReference type="EMBL" id="VWZO01003284">
    <property type="protein sequence ID" value="NXH11187.1"/>
    <property type="molecule type" value="Genomic_DNA"/>
</dbReference>
<feature type="compositionally biased region" description="Basic and acidic residues" evidence="3">
    <location>
        <begin position="94"/>
        <end position="103"/>
    </location>
</feature>